<keyword evidence="2" id="KW-0808">Transferase</keyword>
<dbReference type="Pfam" id="PF01636">
    <property type="entry name" value="APH"/>
    <property type="match status" value="1"/>
</dbReference>
<dbReference type="Proteomes" id="UP000589036">
    <property type="component" value="Unassembled WGS sequence"/>
</dbReference>
<comment type="caution">
    <text evidence="2">The sequence shown here is derived from an EMBL/GenBank/DDBJ whole genome shotgun (WGS) entry which is preliminary data.</text>
</comment>
<organism evidence="2 3">
    <name type="scientific">Spinactinospora alkalitolerans</name>
    <dbReference type="NCBI Taxonomy" id="687207"/>
    <lineage>
        <taxon>Bacteria</taxon>
        <taxon>Bacillati</taxon>
        <taxon>Actinomycetota</taxon>
        <taxon>Actinomycetes</taxon>
        <taxon>Streptosporangiales</taxon>
        <taxon>Nocardiopsidaceae</taxon>
        <taxon>Spinactinospora</taxon>
    </lineage>
</organism>
<keyword evidence="2" id="KW-0418">Kinase</keyword>
<dbReference type="GO" id="GO:0016301">
    <property type="term" value="F:kinase activity"/>
    <property type="evidence" value="ECO:0007669"/>
    <property type="project" value="UniProtKB-KW"/>
</dbReference>
<dbReference type="AlphaFoldDB" id="A0A852TZX2"/>
<reference evidence="2 3" key="1">
    <citation type="submission" date="2020-07" db="EMBL/GenBank/DDBJ databases">
        <title>Sequencing the genomes of 1000 actinobacteria strains.</title>
        <authorList>
            <person name="Klenk H.-P."/>
        </authorList>
    </citation>
    <scope>NUCLEOTIDE SEQUENCE [LARGE SCALE GENOMIC DNA]</scope>
    <source>
        <strain evidence="2 3">CXB654</strain>
    </source>
</reference>
<protein>
    <submittedName>
        <fullName evidence="2">Aminoglycoside phosphotransferase (APT) family kinase protein</fullName>
    </submittedName>
</protein>
<proteinExistence type="predicted"/>
<accession>A0A852TZX2</accession>
<feature type="domain" description="Aminoglycoside phosphotransferase" evidence="1">
    <location>
        <begin position="118"/>
        <end position="314"/>
    </location>
</feature>
<dbReference type="InterPro" id="IPR002575">
    <property type="entry name" value="Aminoglycoside_PTrfase"/>
</dbReference>
<dbReference type="InterPro" id="IPR011009">
    <property type="entry name" value="Kinase-like_dom_sf"/>
</dbReference>
<evidence type="ECO:0000313" key="2">
    <source>
        <dbReference type="EMBL" id="NYE49549.1"/>
    </source>
</evidence>
<dbReference type="RefSeq" id="WP_179645193.1">
    <property type="nucleotide sequence ID" value="NZ_BAAAYY010000046.1"/>
</dbReference>
<gene>
    <name evidence="2" type="ORF">HDA32_004669</name>
</gene>
<dbReference type="SUPFAM" id="SSF56112">
    <property type="entry name" value="Protein kinase-like (PK-like)"/>
    <property type="match status" value="1"/>
</dbReference>
<dbReference type="Gene3D" id="3.90.1200.10">
    <property type="match status" value="1"/>
</dbReference>
<sequence>MNEAPIRDRAFHLSHPVTDERLRLRRAWPRDEGHLLLEWETPHGEPVPGQWFADPARLNRAAAATEGAVPLPEEGVLLQPDGADRRLPALHGLVARADARLIAHRPERRAVVRTAEGYAKVVRPERVADLVSRCERAARYADGAFTVPELIRAEDSGVTLWSALPGEPLHELSRATRVGDPLLAWYRAGAALAALHAVPADGGGGVGPGAHTPADERAAVLRWLGPARRFGLLPDVDPEPALAPLFEADAARIGPVHRDCYDKQFVADPADERIGLLDMDTLTTGEPALDAANVLVHIALRRAQGRLTPGRAEAFRSAFLSGLRPDRETHERIPAYAAAARLRLAGVYAFRPRWRRLARDLMNEALRSSPAAARP</sequence>
<name>A0A852TZX2_9ACTN</name>
<evidence type="ECO:0000259" key="1">
    <source>
        <dbReference type="Pfam" id="PF01636"/>
    </source>
</evidence>
<keyword evidence="3" id="KW-1185">Reference proteome</keyword>
<evidence type="ECO:0000313" key="3">
    <source>
        <dbReference type="Proteomes" id="UP000589036"/>
    </source>
</evidence>
<dbReference type="EMBL" id="JACCCC010000001">
    <property type="protein sequence ID" value="NYE49549.1"/>
    <property type="molecule type" value="Genomic_DNA"/>
</dbReference>